<dbReference type="GO" id="GO:0061599">
    <property type="term" value="F:molybdopterin molybdotransferase activity"/>
    <property type="evidence" value="ECO:0007669"/>
    <property type="project" value="UniProtKB-UniRule"/>
</dbReference>
<dbReference type="Proteomes" id="UP000076964">
    <property type="component" value="Unassembled WGS sequence"/>
</dbReference>
<dbReference type="STRING" id="1795632.TH606_07300"/>
<organism evidence="8 9">
    <name type="scientific">Thermodesulfatator autotrophicus</name>
    <dbReference type="NCBI Taxonomy" id="1795632"/>
    <lineage>
        <taxon>Bacteria</taxon>
        <taxon>Pseudomonadati</taxon>
        <taxon>Thermodesulfobacteriota</taxon>
        <taxon>Thermodesulfobacteria</taxon>
        <taxon>Thermodesulfobacteriales</taxon>
        <taxon>Thermodesulfatatoraceae</taxon>
        <taxon>Thermodesulfatator</taxon>
    </lineage>
</organism>
<name>A0A177E614_9BACT</name>
<keyword evidence="6" id="KW-0500">Molybdenum</keyword>
<dbReference type="SUPFAM" id="SSF63867">
    <property type="entry name" value="MoeA C-terminal domain-like"/>
    <property type="match status" value="1"/>
</dbReference>
<dbReference type="RefSeq" id="WP_068542446.1">
    <property type="nucleotide sequence ID" value="NZ_LSFI01000031.1"/>
</dbReference>
<dbReference type="GO" id="GO:0005829">
    <property type="term" value="C:cytosol"/>
    <property type="evidence" value="ECO:0007669"/>
    <property type="project" value="TreeGrafter"/>
</dbReference>
<evidence type="ECO:0000256" key="1">
    <source>
        <dbReference type="ARBA" id="ARBA00002901"/>
    </source>
</evidence>
<dbReference type="AlphaFoldDB" id="A0A177E614"/>
<dbReference type="Pfam" id="PF03453">
    <property type="entry name" value="MoeA_N"/>
    <property type="match status" value="1"/>
</dbReference>
<dbReference type="EMBL" id="LSFI01000031">
    <property type="protein sequence ID" value="OAG27397.1"/>
    <property type="molecule type" value="Genomic_DNA"/>
</dbReference>
<evidence type="ECO:0000259" key="7">
    <source>
        <dbReference type="SMART" id="SM00852"/>
    </source>
</evidence>
<dbReference type="InterPro" id="IPR036135">
    <property type="entry name" value="MoeA_linker/N_sf"/>
</dbReference>
<dbReference type="InterPro" id="IPR008284">
    <property type="entry name" value="MoCF_biosynth_CS"/>
</dbReference>
<comment type="cofactor">
    <cofactor evidence="6">
        <name>Mg(2+)</name>
        <dbReference type="ChEBI" id="CHEBI:18420"/>
    </cofactor>
</comment>
<evidence type="ECO:0000256" key="4">
    <source>
        <dbReference type="ARBA" id="ARBA00023150"/>
    </source>
</evidence>
<comment type="function">
    <text evidence="1 6">Catalyzes the insertion of molybdate into adenylated molybdopterin with the concomitant release of AMP.</text>
</comment>
<evidence type="ECO:0000256" key="3">
    <source>
        <dbReference type="ARBA" id="ARBA00010763"/>
    </source>
</evidence>
<proteinExistence type="inferred from homology"/>
<dbReference type="PANTHER" id="PTHR10192:SF5">
    <property type="entry name" value="GEPHYRIN"/>
    <property type="match status" value="1"/>
</dbReference>
<feature type="domain" description="MoaB/Mog" evidence="7">
    <location>
        <begin position="184"/>
        <end position="323"/>
    </location>
</feature>
<dbReference type="NCBIfam" id="NF045515">
    <property type="entry name" value="Glp_gephyrin"/>
    <property type="match status" value="1"/>
</dbReference>
<dbReference type="SMART" id="SM00852">
    <property type="entry name" value="MoCF_biosynth"/>
    <property type="match status" value="1"/>
</dbReference>
<keyword evidence="6" id="KW-0479">Metal-binding</keyword>
<keyword evidence="4 6" id="KW-0501">Molybdenum cofactor biosynthesis</keyword>
<keyword evidence="6" id="KW-0808">Transferase</keyword>
<dbReference type="OrthoDB" id="9804758at2"/>
<dbReference type="InterPro" id="IPR038987">
    <property type="entry name" value="MoeA-like"/>
</dbReference>
<dbReference type="GO" id="GO:0046872">
    <property type="term" value="F:metal ion binding"/>
    <property type="evidence" value="ECO:0007669"/>
    <property type="project" value="UniProtKB-UniRule"/>
</dbReference>
<dbReference type="SUPFAM" id="SSF53218">
    <property type="entry name" value="Molybdenum cofactor biosynthesis proteins"/>
    <property type="match status" value="1"/>
</dbReference>
<dbReference type="PROSITE" id="PS01079">
    <property type="entry name" value="MOCF_BIOSYNTHESIS_2"/>
    <property type="match status" value="1"/>
</dbReference>
<gene>
    <name evidence="8" type="ORF">TH606_07300</name>
</gene>
<evidence type="ECO:0000256" key="6">
    <source>
        <dbReference type="RuleBase" id="RU365090"/>
    </source>
</evidence>
<comment type="caution">
    <text evidence="8">The sequence shown here is derived from an EMBL/GenBank/DDBJ whole genome shotgun (WGS) entry which is preliminary data.</text>
</comment>
<evidence type="ECO:0000313" key="8">
    <source>
        <dbReference type="EMBL" id="OAG27397.1"/>
    </source>
</evidence>
<dbReference type="SUPFAM" id="SSF63882">
    <property type="entry name" value="MoeA N-terminal region -like"/>
    <property type="match status" value="1"/>
</dbReference>
<comment type="similarity">
    <text evidence="3 6">Belongs to the MoeA family.</text>
</comment>
<dbReference type="CDD" id="cd00887">
    <property type="entry name" value="MoeA"/>
    <property type="match status" value="1"/>
</dbReference>
<sequence length="409" mass="44398">MFTFFKVKKVAEVLEEITKFPVLPVETVGLKEALGRYLARDIFAPEDLPPFSRATMDGYAVFAKDTFGARESEPVILKVKGEIAMGEEPSFSLAPGEAARIATGGMLPEGADAVVMIEYIEEEKGLLEVKKPVAPYENVIFKGEDFKKDEVVFPKGVKVTPAIIGVLSGLGITQVEVGQRPKVGIISTGDELISPEKAIVPGKIRDINSYTLYSASLEAGTIPKFYGIVPDVKEKLFARVEEAIQENDVLLISGGSSVGTRDFTLEAISRLPHSELICHGVAVKPGKPTILAKIGRKAIFGLPGQVASALLIFYIMVRPLLLHLQGAKKEHLFLKKILAYASRNIPSTPGREDYVRVSLSLTEKGMVASPIFKKSGLISSMAEAHGFLRIPENSEGIYEGELAEVFLLP</sequence>
<dbReference type="Gene3D" id="2.170.190.11">
    <property type="entry name" value="Molybdopterin biosynthesis moea protein, domain 3"/>
    <property type="match status" value="1"/>
</dbReference>
<protein>
    <recommendedName>
        <fullName evidence="6">Molybdopterin molybdenumtransferase</fullName>
        <ecNumber evidence="6">2.10.1.1</ecNumber>
    </recommendedName>
</protein>
<dbReference type="InterPro" id="IPR005111">
    <property type="entry name" value="MoeA_C_domain_IV"/>
</dbReference>
<keyword evidence="9" id="KW-1185">Reference proteome</keyword>
<dbReference type="GO" id="GO:0006777">
    <property type="term" value="P:Mo-molybdopterin cofactor biosynthetic process"/>
    <property type="evidence" value="ECO:0007669"/>
    <property type="project" value="UniProtKB-UniRule"/>
</dbReference>
<dbReference type="Gene3D" id="2.40.340.10">
    <property type="entry name" value="MoeA, C-terminal, domain IV"/>
    <property type="match status" value="1"/>
</dbReference>
<keyword evidence="6" id="KW-0460">Magnesium</keyword>
<evidence type="ECO:0000313" key="9">
    <source>
        <dbReference type="Proteomes" id="UP000076964"/>
    </source>
</evidence>
<dbReference type="PANTHER" id="PTHR10192">
    <property type="entry name" value="MOLYBDOPTERIN BIOSYNTHESIS PROTEIN"/>
    <property type="match status" value="1"/>
</dbReference>
<dbReference type="Gene3D" id="3.40.980.10">
    <property type="entry name" value="MoaB/Mog-like domain"/>
    <property type="match status" value="1"/>
</dbReference>
<comment type="catalytic activity">
    <reaction evidence="5">
        <text>adenylyl-molybdopterin + molybdate = Mo-molybdopterin + AMP + H(+)</text>
        <dbReference type="Rhea" id="RHEA:35047"/>
        <dbReference type="ChEBI" id="CHEBI:15378"/>
        <dbReference type="ChEBI" id="CHEBI:36264"/>
        <dbReference type="ChEBI" id="CHEBI:62727"/>
        <dbReference type="ChEBI" id="CHEBI:71302"/>
        <dbReference type="ChEBI" id="CHEBI:456215"/>
        <dbReference type="EC" id="2.10.1.1"/>
    </reaction>
</comment>
<dbReference type="InterPro" id="IPR036688">
    <property type="entry name" value="MoeA_C_domain_IV_sf"/>
</dbReference>
<dbReference type="UniPathway" id="UPA00344"/>
<dbReference type="InterPro" id="IPR005110">
    <property type="entry name" value="MoeA_linker/N"/>
</dbReference>
<reference evidence="8 9" key="1">
    <citation type="submission" date="2016-02" db="EMBL/GenBank/DDBJ databases">
        <title>Draft genome sequence of Thermodesulfatator sp. S606.</title>
        <authorList>
            <person name="Lai Q."/>
            <person name="Cao J."/>
            <person name="Dupont S."/>
            <person name="Shao Z."/>
            <person name="Jebbar M."/>
            <person name="Alain K."/>
        </authorList>
    </citation>
    <scope>NUCLEOTIDE SEQUENCE [LARGE SCALE GENOMIC DNA]</scope>
    <source>
        <strain evidence="8 9">S606</strain>
    </source>
</reference>
<accession>A0A177E614</accession>
<dbReference type="EC" id="2.10.1.1" evidence="6"/>
<dbReference type="InterPro" id="IPR001453">
    <property type="entry name" value="MoaB/Mog_dom"/>
</dbReference>
<evidence type="ECO:0000256" key="2">
    <source>
        <dbReference type="ARBA" id="ARBA00005046"/>
    </source>
</evidence>
<dbReference type="NCBIfam" id="TIGR00177">
    <property type="entry name" value="molyb_syn"/>
    <property type="match status" value="1"/>
</dbReference>
<dbReference type="Gene3D" id="3.90.105.10">
    <property type="entry name" value="Molybdopterin biosynthesis moea protein, domain 2"/>
    <property type="match status" value="1"/>
</dbReference>
<evidence type="ECO:0000256" key="5">
    <source>
        <dbReference type="ARBA" id="ARBA00047317"/>
    </source>
</evidence>
<dbReference type="Pfam" id="PF00994">
    <property type="entry name" value="MoCF_biosynth"/>
    <property type="match status" value="1"/>
</dbReference>
<dbReference type="InterPro" id="IPR036425">
    <property type="entry name" value="MoaB/Mog-like_dom_sf"/>
</dbReference>
<dbReference type="Pfam" id="PF03454">
    <property type="entry name" value="MoeA_C"/>
    <property type="match status" value="1"/>
</dbReference>
<comment type="pathway">
    <text evidence="2 6">Cofactor biosynthesis; molybdopterin biosynthesis.</text>
</comment>